<dbReference type="EMBL" id="CAMAPB010000010">
    <property type="protein sequence ID" value="CAH9054157.1"/>
    <property type="molecule type" value="Genomic_DNA"/>
</dbReference>
<proteinExistence type="predicted"/>
<comment type="caution">
    <text evidence="1">The sequence shown here is derived from an EMBL/GenBank/DDBJ whole genome shotgun (WGS) entry which is preliminary data.</text>
</comment>
<gene>
    <name evidence="1" type="ORF">PSEHALCIP103_00970</name>
</gene>
<dbReference type="AlphaFoldDB" id="A0A9W4QUV2"/>
<name>A0A9W4QUV2_PSEHA</name>
<keyword evidence="2" id="KW-1185">Reference proteome</keyword>
<protein>
    <submittedName>
        <fullName evidence="1">Uncharacterized protein</fullName>
    </submittedName>
</protein>
<sequence>MHYCNELTKAWQTTLIFKLRLGMINIKENLKSSGWG</sequence>
<reference evidence="1" key="1">
    <citation type="submission" date="2022-07" db="EMBL/GenBank/DDBJ databases">
        <authorList>
            <person name="Criscuolo A."/>
        </authorList>
    </citation>
    <scope>NUCLEOTIDE SEQUENCE</scope>
    <source>
        <strain evidence="1">CIP103197</strain>
    </source>
</reference>
<accession>A0A9W4QUV2</accession>
<dbReference type="Proteomes" id="UP001152447">
    <property type="component" value="Unassembled WGS sequence"/>
</dbReference>
<evidence type="ECO:0000313" key="2">
    <source>
        <dbReference type="Proteomes" id="UP001152447"/>
    </source>
</evidence>
<evidence type="ECO:0000313" key="1">
    <source>
        <dbReference type="EMBL" id="CAH9054157.1"/>
    </source>
</evidence>
<organism evidence="1 2">
    <name type="scientific">Pseudoalteromonas haloplanktis</name>
    <name type="common">Alteromonas haloplanktis</name>
    <dbReference type="NCBI Taxonomy" id="228"/>
    <lineage>
        <taxon>Bacteria</taxon>
        <taxon>Pseudomonadati</taxon>
        <taxon>Pseudomonadota</taxon>
        <taxon>Gammaproteobacteria</taxon>
        <taxon>Alteromonadales</taxon>
        <taxon>Pseudoalteromonadaceae</taxon>
        <taxon>Pseudoalteromonas</taxon>
    </lineage>
</organism>